<proteinExistence type="predicted"/>
<keyword evidence="1" id="KW-0812">Transmembrane</keyword>
<keyword evidence="3" id="KW-1185">Reference proteome</keyword>
<dbReference type="EMBL" id="JBITGY010000017">
    <property type="protein sequence ID" value="MFI6505021.1"/>
    <property type="molecule type" value="Genomic_DNA"/>
</dbReference>
<evidence type="ECO:0000313" key="3">
    <source>
        <dbReference type="Proteomes" id="UP001612741"/>
    </source>
</evidence>
<comment type="caution">
    <text evidence="2">The sequence shown here is derived from an EMBL/GenBank/DDBJ whole genome shotgun (WGS) entry which is preliminary data.</text>
</comment>
<feature type="transmembrane region" description="Helical" evidence="1">
    <location>
        <begin position="367"/>
        <end position="389"/>
    </location>
</feature>
<sequence>MVATLVLLVNDHVLKQAWPGFVTGKLSDVAGLIVAPALLSLLLLRRADLTATLLTGALFTLVKTTHTGAELASQAWTLAAGPSRILADPTDLLALPALALAWWIRNHSHQVTRQWRIMVGVPLAVLAVGATSGPPAPPSAELVHVTDGHVVVEGFLTAASSADGGRTWALGSGTAARSAGKPQTLACVARRCYRIPADRLKVLQSDDAGATWATSWALSPGRTEWVRRALADPEHPTPRLRSHALAVQERPDGHVVVVANGRDGVAVRDTTGTWRRYGFTPDRALSTSAASRVTGMGAHIGDELRVAGLSGFWILVTGLLLALPGRRRSGVVVLGFALTGVVLLLPWRFEEWYGYYTLIRSADVTRAAFQVAGGVLVLCTLASTLSTAWRERLGAEALRQVLCVAVLVAAGVALPFHGWALGWPDGYRTALILAGLYGLGTGAAGLTIIRRNAAPAPGRPAPGRA</sequence>
<dbReference type="SUPFAM" id="SSF110296">
    <property type="entry name" value="Oligoxyloglucan reducing end-specific cellobiohydrolase"/>
    <property type="match status" value="1"/>
</dbReference>
<dbReference type="Proteomes" id="UP001612741">
    <property type="component" value="Unassembled WGS sequence"/>
</dbReference>
<feature type="transmembrane region" description="Helical" evidence="1">
    <location>
        <begin position="330"/>
        <end position="347"/>
    </location>
</feature>
<evidence type="ECO:0000256" key="1">
    <source>
        <dbReference type="SAM" id="Phobius"/>
    </source>
</evidence>
<protein>
    <submittedName>
        <fullName evidence="2">Uncharacterized protein</fullName>
    </submittedName>
</protein>
<keyword evidence="1" id="KW-0472">Membrane</keyword>
<organism evidence="2 3">
    <name type="scientific">Nonomuraea typhae</name>
    <dbReference type="NCBI Taxonomy" id="2603600"/>
    <lineage>
        <taxon>Bacteria</taxon>
        <taxon>Bacillati</taxon>
        <taxon>Actinomycetota</taxon>
        <taxon>Actinomycetes</taxon>
        <taxon>Streptosporangiales</taxon>
        <taxon>Streptosporangiaceae</taxon>
        <taxon>Nonomuraea</taxon>
    </lineage>
</organism>
<feature type="transmembrane region" description="Helical" evidence="1">
    <location>
        <begin position="304"/>
        <end position="323"/>
    </location>
</feature>
<accession>A0ABW7ZA16</accession>
<evidence type="ECO:0000313" key="2">
    <source>
        <dbReference type="EMBL" id="MFI6505021.1"/>
    </source>
</evidence>
<feature type="transmembrane region" description="Helical" evidence="1">
    <location>
        <begin position="401"/>
        <end position="421"/>
    </location>
</feature>
<feature type="transmembrane region" description="Helical" evidence="1">
    <location>
        <begin position="427"/>
        <end position="449"/>
    </location>
</feature>
<reference evidence="2 3" key="1">
    <citation type="submission" date="2024-10" db="EMBL/GenBank/DDBJ databases">
        <title>The Natural Products Discovery Center: Release of the First 8490 Sequenced Strains for Exploring Actinobacteria Biosynthetic Diversity.</title>
        <authorList>
            <person name="Kalkreuter E."/>
            <person name="Kautsar S.A."/>
            <person name="Yang D."/>
            <person name="Bader C.D."/>
            <person name="Teijaro C.N."/>
            <person name="Fluegel L."/>
            <person name="Davis C.M."/>
            <person name="Simpson J.R."/>
            <person name="Lauterbach L."/>
            <person name="Steele A.D."/>
            <person name="Gui C."/>
            <person name="Meng S."/>
            <person name="Li G."/>
            <person name="Viehrig K."/>
            <person name="Ye F."/>
            <person name="Su P."/>
            <person name="Kiefer A.F."/>
            <person name="Nichols A."/>
            <person name="Cepeda A.J."/>
            <person name="Yan W."/>
            <person name="Fan B."/>
            <person name="Jiang Y."/>
            <person name="Adhikari A."/>
            <person name="Zheng C.-J."/>
            <person name="Schuster L."/>
            <person name="Cowan T.M."/>
            <person name="Smanski M.J."/>
            <person name="Chevrette M.G."/>
            <person name="De Carvalho L.P.S."/>
            <person name="Shen B."/>
        </authorList>
    </citation>
    <scope>NUCLEOTIDE SEQUENCE [LARGE SCALE GENOMIC DNA]</scope>
    <source>
        <strain evidence="2 3">NPDC050545</strain>
    </source>
</reference>
<dbReference type="RefSeq" id="WP_397091022.1">
    <property type="nucleotide sequence ID" value="NZ_JBITGY010000017.1"/>
</dbReference>
<keyword evidence="1" id="KW-1133">Transmembrane helix</keyword>
<name>A0ABW7ZA16_9ACTN</name>
<gene>
    <name evidence="2" type="ORF">ACIBG2_47090</name>
</gene>